<organism evidence="1 2">
    <name type="scientific">Xenorhabdus doucetiae</name>
    <dbReference type="NCBI Taxonomy" id="351671"/>
    <lineage>
        <taxon>Bacteria</taxon>
        <taxon>Pseudomonadati</taxon>
        <taxon>Pseudomonadota</taxon>
        <taxon>Gammaproteobacteria</taxon>
        <taxon>Enterobacterales</taxon>
        <taxon>Morganellaceae</taxon>
        <taxon>Xenorhabdus</taxon>
    </lineage>
</organism>
<dbReference type="EMBL" id="FO704550">
    <property type="protein sequence ID" value="CDG18387.1"/>
    <property type="molecule type" value="Genomic_DNA"/>
</dbReference>
<reference evidence="1 2" key="1">
    <citation type="submission" date="2013-07" db="EMBL/GenBank/DDBJ databases">
        <authorList>
            <person name="Genoscope - CEA"/>
        </authorList>
    </citation>
    <scope>NUCLEOTIDE SEQUENCE [LARGE SCALE GENOMIC DNA]</scope>
    <source>
        <strain evidence="2">FRM16 / DSM 17909</strain>
    </source>
</reference>
<name>A0A068QTQ2_9GAMM</name>
<evidence type="ECO:0000313" key="2">
    <source>
        <dbReference type="Proteomes" id="UP000032721"/>
    </source>
</evidence>
<dbReference type="HOGENOM" id="CLU_3319477_0_0_6"/>
<gene>
    <name evidence="1" type="ORF">XDD1_2688</name>
</gene>
<sequence>MIRVHLNLNINLFTNKSTRIINFSQDMIVSERQLNCNNQ</sequence>
<evidence type="ECO:0000313" key="1">
    <source>
        <dbReference type="EMBL" id="CDG18387.1"/>
    </source>
</evidence>
<dbReference type="KEGG" id="xdo:XDD1_2688"/>
<protein>
    <submittedName>
        <fullName evidence="1">Uncharacterized protein</fullName>
    </submittedName>
</protein>
<dbReference type="Proteomes" id="UP000032721">
    <property type="component" value="Chromosome"/>
</dbReference>
<dbReference type="AlphaFoldDB" id="A0A068QTQ2"/>
<dbReference type="STRING" id="351671.XDD1_2688"/>
<accession>A0A068QTQ2</accession>
<proteinExistence type="predicted"/>